<dbReference type="SUPFAM" id="SSF52172">
    <property type="entry name" value="CheY-like"/>
    <property type="match status" value="1"/>
</dbReference>
<dbReference type="Pfam" id="PF02518">
    <property type="entry name" value="HATPase_c"/>
    <property type="match status" value="1"/>
</dbReference>
<dbReference type="AlphaFoldDB" id="A0A2U8VXD1"/>
<keyword evidence="11" id="KW-0902">Two-component regulatory system</keyword>
<dbReference type="PROSITE" id="PS50109">
    <property type="entry name" value="HIS_KIN"/>
    <property type="match status" value="1"/>
</dbReference>
<evidence type="ECO:0000313" key="20">
    <source>
        <dbReference type="EMBL" id="AWN38447.1"/>
    </source>
</evidence>
<dbReference type="EMBL" id="CP029551">
    <property type="protein sequence ID" value="AWN38447.1"/>
    <property type="molecule type" value="Genomic_DNA"/>
</dbReference>
<evidence type="ECO:0000256" key="5">
    <source>
        <dbReference type="ARBA" id="ARBA00022679"/>
    </source>
</evidence>
<dbReference type="InterPro" id="IPR013767">
    <property type="entry name" value="PAS_fold"/>
</dbReference>
<feature type="domain" description="HPt" evidence="19">
    <location>
        <begin position="1117"/>
        <end position="1211"/>
    </location>
</feature>
<dbReference type="PROSITE" id="PS50110">
    <property type="entry name" value="RESPONSE_REGULATORY"/>
    <property type="match status" value="1"/>
</dbReference>
<evidence type="ECO:0000259" key="18">
    <source>
        <dbReference type="PROSITE" id="PS50113"/>
    </source>
</evidence>
<feature type="modified residue" description="4-aspartylphosphate" evidence="14">
    <location>
        <position position="1025"/>
    </location>
</feature>
<dbReference type="PROSITE" id="PS50894">
    <property type="entry name" value="HPT"/>
    <property type="match status" value="1"/>
</dbReference>
<evidence type="ECO:0000256" key="11">
    <source>
        <dbReference type="ARBA" id="ARBA00023012"/>
    </source>
</evidence>
<dbReference type="GO" id="GO:0006355">
    <property type="term" value="P:regulation of DNA-templated transcription"/>
    <property type="evidence" value="ECO:0007669"/>
    <property type="project" value="InterPro"/>
</dbReference>
<dbReference type="SUPFAM" id="SSF55781">
    <property type="entry name" value="GAF domain-like"/>
    <property type="match status" value="1"/>
</dbReference>
<dbReference type="Pfam" id="PF12860">
    <property type="entry name" value="PAS_7"/>
    <property type="match status" value="1"/>
</dbReference>
<feature type="modified residue" description="Phosphohistidine" evidence="13">
    <location>
        <position position="1156"/>
    </location>
</feature>
<feature type="domain" description="PAC" evidence="18">
    <location>
        <begin position="636"/>
        <end position="688"/>
    </location>
</feature>
<dbReference type="GO" id="GO:0005886">
    <property type="term" value="C:plasma membrane"/>
    <property type="evidence" value="ECO:0007669"/>
    <property type="project" value="UniProtKB-SubCell"/>
</dbReference>
<dbReference type="SUPFAM" id="SSF47384">
    <property type="entry name" value="Homodimeric domain of signal transducing histidine kinase"/>
    <property type="match status" value="1"/>
</dbReference>
<dbReference type="Gene3D" id="3.30.450.20">
    <property type="entry name" value="PAS domain"/>
    <property type="match status" value="4"/>
</dbReference>
<comment type="subcellular location">
    <subcellularLocation>
        <location evidence="2">Membrane</location>
    </subcellularLocation>
</comment>
<dbReference type="SMART" id="SM00065">
    <property type="entry name" value="GAF"/>
    <property type="match status" value="1"/>
</dbReference>
<dbReference type="SMART" id="SM00388">
    <property type="entry name" value="HisKA"/>
    <property type="match status" value="1"/>
</dbReference>
<keyword evidence="9" id="KW-0067">ATP-binding</keyword>
<dbReference type="NCBIfam" id="TIGR00229">
    <property type="entry name" value="sensory_box"/>
    <property type="match status" value="3"/>
</dbReference>
<keyword evidence="5" id="KW-0808">Transferase</keyword>
<feature type="domain" description="PAS" evidence="17">
    <location>
        <begin position="294"/>
        <end position="348"/>
    </location>
</feature>
<dbReference type="Pfam" id="PF08447">
    <property type="entry name" value="PAS_3"/>
    <property type="match status" value="1"/>
</dbReference>
<dbReference type="CDD" id="cd00088">
    <property type="entry name" value="HPT"/>
    <property type="match status" value="1"/>
</dbReference>
<dbReference type="Gene3D" id="1.20.120.160">
    <property type="entry name" value="HPT domain"/>
    <property type="match status" value="1"/>
</dbReference>
<dbReference type="SMART" id="SM00091">
    <property type="entry name" value="PAS"/>
    <property type="match status" value="4"/>
</dbReference>
<dbReference type="FunFam" id="1.10.287.130:FF:000004">
    <property type="entry name" value="Ethylene receptor 1"/>
    <property type="match status" value="1"/>
</dbReference>
<evidence type="ECO:0000256" key="13">
    <source>
        <dbReference type="PROSITE-ProRule" id="PRU00110"/>
    </source>
</evidence>
<dbReference type="InterPro" id="IPR011006">
    <property type="entry name" value="CheY-like_superfamily"/>
</dbReference>
<dbReference type="InterPro" id="IPR029016">
    <property type="entry name" value="GAF-like_dom_sf"/>
</dbReference>
<dbReference type="PRINTS" id="PR00344">
    <property type="entry name" value="BCTRLSENSOR"/>
</dbReference>
<proteinExistence type="predicted"/>
<evidence type="ECO:0000256" key="14">
    <source>
        <dbReference type="PROSITE-ProRule" id="PRU00169"/>
    </source>
</evidence>
<organism evidence="20 21">
    <name type="scientific">Methylobacterium radiodurans</name>
    <dbReference type="NCBI Taxonomy" id="2202828"/>
    <lineage>
        <taxon>Bacteria</taxon>
        <taxon>Pseudomonadati</taxon>
        <taxon>Pseudomonadota</taxon>
        <taxon>Alphaproteobacteria</taxon>
        <taxon>Hyphomicrobiales</taxon>
        <taxon>Methylobacteriaceae</taxon>
        <taxon>Methylobacterium</taxon>
    </lineage>
</organism>
<dbReference type="GO" id="GO:0000155">
    <property type="term" value="F:phosphorelay sensor kinase activity"/>
    <property type="evidence" value="ECO:0007669"/>
    <property type="project" value="InterPro"/>
</dbReference>
<keyword evidence="6" id="KW-0812">Transmembrane</keyword>
<evidence type="ECO:0000256" key="4">
    <source>
        <dbReference type="ARBA" id="ARBA00022553"/>
    </source>
</evidence>
<evidence type="ECO:0000256" key="12">
    <source>
        <dbReference type="ARBA" id="ARBA00023136"/>
    </source>
</evidence>
<dbReference type="Pfam" id="PF01627">
    <property type="entry name" value="Hpt"/>
    <property type="match status" value="1"/>
</dbReference>
<keyword evidence="21" id="KW-1185">Reference proteome</keyword>
<evidence type="ECO:0000256" key="10">
    <source>
        <dbReference type="ARBA" id="ARBA00022989"/>
    </source>
</evidence>
<reference evidence="20 21" key="1">
    <citation type="submission" date="2018-05" db="EMBL/GenBank/DDBJ databases">
        <title>Complete Genome Sequence of Methylobacterium sp. 17Sr1-43.</title>
        <authorList>
            <person name="Srinivasan S."/>
        </authorList>
    </citation>
    <scope>NUCLEOTIDE SEQUENCE [LARGE SCALE GENOMIC DNA]</scope>
    <source>
        <strain evidence="20 21">17Sr1-43</strain>
    </source>
</reference>
<evidence type="ECO:0000259" key="15">
    <source>
        <dbReference type="PROSITE" id="PS50109"/>
    </source>
</evidence>
<dbReference type="Pfam" id="PF00072">
    <property type="entry name" value="Response_reg"/>
    <property type="match status" value="1"/>
</dbReference>
<evidence type="ECO:0000256" key="7">
    <source>
        <dbReference type="ARBA" id="ARBA00022741"/>
    </source>
</evidence>
<feature type="domain" description="PAS" evidence="17">
    <location>
        <begin position="422"/>
        <end position="492"/>
    </location>
</feature>
<feature type="domain" description="Response regulatory" evidence="16">
    <location>
        <begin position="976"/>
        <end position="1093"/>
    </location>
</feature>
<evidence type="ECO:0000256" key="1">
    <source>
        <dbReference type="ARBA" id="ARBA00000085"/>
    </source>
</evidence>
<evidence type="ECO:0000256" key="3">
    <source>
        <dbReference type="ARBA" id="ARBA00012438"/>
    </source>
</evidence>
<dbReference type="SUPFAM" id="SSF55785">
    <property type="entry name" value="PYP-like sensor domain (PAS domain)"/>
    <property type="match status" value="4"/>
</dbReference>
<dbReference type="CDD" id="cd00130">
    <property type="entry name" value="PAS"/>
    <property type="match status" value="3"/>
</dbReference>
<dbReference type="InterPro" id="IPR036641">
    <property type="entry name" value="HPT_dom_sf"/>
</dbReference>
<dbReference type="Gene3D" id="3.30.450.40">
    <property type="match status" value="1"/>
</dbReference>
<comment type="catalytic activity">
    <reaction evidence="1">
        <text>ATP + protein L-histidine = ADP + protein N-phospho-L-histidine.</text>
        <dbReference type="EC" id="2.7.13.3"/>
    </reaction>
</comment>
<dbReference type="PROSITE" id="PS50112">
    <property type="entry name" value="PAS"/>
    <property type="match status" value="2"/>
</dbReference>
<dbReference type="InterPro" id="IPR035965">
    <property type="entry name" value="PAS-like_dom_sf"/>
</dbReference>
<dbReference type="SMART" id="SM00086">
    <property type="entry name" value="PAC"/>
    <property type="match status" value="3"/>
</dbReference>
<dbReference type="KEGG" id="meti:DK427_24190"/>
<evidence type="ECO:0000256" key="6">
    <source>
        <dbReference type="ARBA" id="ARBA00022692"/>
    </source>
</evidence>
<dbReference type="SUPFAM" id="SSF47226">
    <property type="entry name" value="Histidine-containing phosphotransfer domain, HPT domain"/>
    <property type="match status" value="1"/>
</dbReference>
<evidence type="ECO:0000259" key="19">
    <source>
        <dbReference type="PROSITE" id="PS50894"/>
    </source>
</evidence>
<name>A0A2U8VXD1_9HYPH</name>
<dbReference type="Proteomes" id="UP000246058">
    <property type="component" value="Chromosome"/>
</dbReference>
<dbReference type="SUPFAM" id="SSF55874">
    <property type="entry name" value="ATPase domain of HSP90 chaperone/DNA topoisomerase II/histidine kinase"/>
    <property type="match status" value="1"/>
</dbReference>
<dbReference type="InterPro" id="IPR008207">
    <property type="entry name" value="Sig_transdc_His_kin_Hpt_dom"/>
</dbReference>
<dbReference type="EC" id="2.7.13.3" evidence="3"/>
<keyword evidence="8" id="KW-0418">Kinase</keyword>
<dbReference type="Pfam" id="PF13426">
    <property type="entry name" value="PAS_9"/>
    <property type="match status" value="1"/>
</dbReference>
<dbReference type="InterPro" id="IPR013655">
    <property type="entry name" value="PAS_fold_3"/>
</dbReference>
<evidence type="ECO:0000256" key="2">
    <source>
        <dbReference type="ARBA" id="ARBA00004370"/>
    </source>
</evidence>
<dbReference type="InterPro" id="IPR000014">
    <property type="entry name" value="PAS"/>
</dbReference>
<dbReference type="Pfam" id="PF00512">
    <property type="entry name" value="HisKA"/>
    <property type="match status" value="1"/>
</dbReference>
<dbReference type="InterPro" id="IPR036890">
    <property type="entry name" value="HATPase_C_sf"/>
</dbReference>
<dbReference type="Gene3D" id="3.30.565.10">
    <property type="entry name" value="Histidine kinase-like ATPase, C-terminal domain"/>
    <property type="match status" value="1"/>
</dbReference>
<dbReference type="GO" id="GO:0005524">
    <property type="term" value="F:ATP binding"/>
    <property type="evidence" value="ECO:0007669"/>
    <property type="project" value="UniProtKB-KW"/>
</dbReference>
<dbReference type="InterPro" id="IPR001610">
    <property type="entry name" value="PAC"/>
</dbReference>
<dbReference type="Gene3D" id="1.10.287.130">
    <property type="match status" value="1"/>
</dbReference>
<dbReference type="OrthoDB" id="9789782at2"/>
<accession>A0A2U8VXD1</accession>
<dbReference type="PROSITE" id="PS50113">
    <property type="entry name" value="PAC"/>
    <property type="match status" value="3"/>
</dbReference>
<feature type="domain" description="PAC" evidence="18">
    <location>
        <begin position="496"/>
        <end position="549"/>
    </location>
</feature>
<dbReference type="SMART" id="SM00387">
    <property type="entry name" value="HATPase_c"/>
    <property type="match status" value="1"/>
</dbReference>
<protein>
    <recommendedName>
        <fullName evidence="3">histidine kinase</fullName>
        <ecNumber evidence="3">2.7.13.3</ecNumber>
    </recommendedName>
</protein>
<dbReference type="SMART" id="SM00448">
    <property type="entry name" value="REC"/>
    <property type="match status" value="1"/>
</dbReference>
<dbReference type="InterPro" id="IPR004358">
    <property type="entry name" value="Sig_transdc_His_kin-like_C"/>
</dbReference>
<dbReference type="PANTHER" id="PTHR45339:SF5">
    <property type="entry name" value="HISTIDINE KINASE"/>
    <property type="match status" value="1"/>
</dbReference>
<evidence type="ECO:0000259" key="17">
    <source>
        <dbReference type="PROSITE" id="PS50112"/>
    </source>
</evidence>
<dbReference type="InterPro" id="IPR005467">
    <property type="entry name" value="His_kinase_dom"/>
</dbReference>
<dbReference type="FunFam" id="3.30.565.10:FF:000010">
    <property type="entry name" value="Sensor histidine kinase RcsC"/>
    <property type="match status" value="1"/>
</dbReference>
<dbReference type="Pfam" id="PF01590">
    <property type="entry name" value="GAF"/>
    <property type="match status" value="1"/>
</dbReference>
<dbReference type="InterPro" id="IPR000700">
    <property type="entry name" value="PAS-assoc_C"/>
</dbReference>
<keyword evidence="7" id="KW-0547">Nucleotide-binding</keyword>
<dbReference type="InterPro" id="IPR003661">
    <property type="entry name" value="HisK_dim/P_dom"/>
</dbReference>
<keyword evidence="12" id="KW-0472">Membrane</keyword>
<dbReference type="PANTHER" id="PTHR45339">
    <property type="entry name" value="HYBRID SIGNAL TRANSDUCTION HISTIDINE KINASE J"/>
    <property type="match status" value="1"/>
</dbReference>
<feature type="domain" description="PAC" evidence="18">
    <location>
        <begin position="369"/>
        <end position="421"/>
    </location>
</feature>
<sequence>MSTQEADRLAALRALALTGTAPEPHYDAVCRTARALFGVPISLVSIVDEHEQWFKAKCGLSVDGTSRAVSFCAHAILSDDVLVVEDAGLDPGFAENPLVTGDPHIRFYAGAPLILKPGLRVGTLCLIDTRPRLFSAEERRRLQDLALIVVAHLQLHAASRANAALAFERQRAETALNHMRQALVMLAADQTILFFNARAPELLDLPASVLRPGAAFADIRAFQRARGDFALVDAQINERVSGGDLNRLPPVYEWPRPDGKILEVRGSPLPDGQFVYTFTDVTARNEAQAALRTSEANYRLLVDGVGDHAIYMLSPCGQVRNWSLGAQRITGYSAEEILGQHVSRFYPEQDRCAGLPEGALRTAERLGVFRDEGWRLRKGGERFWASVVIQPVRDAGGTLLGFTEITRDATQQHAAEHALRTSEARYRLLAENTSDVIIQSDLDTTRRYISPAVAAVLGYTPDTLVGTKPLDFVHPDDIPAYQAVLGDITEERSERVVTQQRYRHRDGFWVWIEVSFALTRDPVSGQATGYVATLRDISARRAAEQAAAESEARYRELKDAAHDAILAQLAEGVIVTDTAGRITLVNDASAAIHGVARLDVEPAAYSDTYHLFTEDGLPYPSQDLPLARAVGGETVEDARWRVQRPDGTEVLAIGNARPLRGHGGRQIGAVLTLRDDTARDAAERSLRASEAELRDLNATLSERVAARTREAEAARCEAERASAAKTEFLASMSHEIRTPLNGVIGFNDLLLDEPGLPPAARRYAERIQSAGATLLTVVNDILDFSKIEAGQIELVRAPFPLCRLIEETAAIVRQAAERKGLSLRVAVPPVPLRLIGDETRLRQVLLNLLNNAVKFTAAGGVVVEAAEVATTARPDGAHRIRVAVRDTGRGISVDVQPRLFQRFQQADACVQRDFGGTGLGLAISKQLVELMGGTIGVESRPGAGSTFWFEVDLPAAPEARSGSSTESSPPGPGARRLLLVDDVPMNQELARAVLTIGGHSVDVVGSGAEAVRAVQAASYDLVLMDVQMPGMDGMTATRLIRSLAHPAASVPIVAMTANVLPHQIEAVRAAGMQGHVGKPFQRAELLAVIAAHTADTPGPAAASEPGFDRQAFAEVREMMGAKGANRLLTWLARELRDRLGADGAVPDRARLAREAHALASASGLLGFAALSDLCREVEAACDSGNDYDPLVPRLYGLRQACLRTIEELLAA</sequence>
<dbReference type="Pfam" id="PF00989">
    <property type="entry name" value="PAS"/>
    <property type="match status" value="1"/>
</dbReference>
<gene>
    <name evidence="20" type="ORF">DK427_24190</name>
</gene>
<dbReference type="CDD" id="cd17546">
    <property type="entry name" value="REC_hyHK_CKI1_RcsC-like"/>
    <property type="match status" value="1"/>
</dbReference>
<dbReference type="InterPro" id="IPR001789">
    <property type="entry name" value="Sig_transdc_resp-reg_receiver"/>
</dbReference>
<dbReference type="RefSeq" id="WP_109953604.1">
    <property type="nucleotide sequence ID" value="NZ_CP029551.1"/>
</dbReference>
<feature type="domain" description="Histidine kinase" evidence="15">
    <location>
        <begin position="731"/>
        <end position="955"/>
    </location>
</feature>
<evidence type="ECO:0000313" key="21">
    <source>
        <dbReference type="Proteomes" id="UP000246058"/>
    </source>
</evidence>
<keyword evidence="4 14" id="KW-0597">Phosphoprotein</keyword>
<dbReference type="InterPro" id="IPR003594">
    <property type="entry name" value="HATPase_dom"/>
</dbReference>
<keyword evidence="10" id="KW-1133">Transmembrane helix</keyword>
<dbReference type="InterPro" id="IPR036097">
    <property type="entry name" value="HisK_dim/P_sf"/>
</dbReference>
<evidence type="ECO:0000259" key="16">
    <source>
        <dbReference type="PROSITE" id="PS50110"/>
    </source>
</evidence>
<dbReference type="Gene3D" id="3.40.50.2300">
    <property type="match status" value="1"/>
</dbReference>
<dbReference type="CDD" id="cd16922">
    <property type="entry name" value="HATPase_EvgS-ArcB-TorS-like"/>
    <property type="match status" value="1"/>
</dbReference>
<evidence type="ECO:0000256" key="9">
    <source>
        <dbReference type="ARBA" id="ARBA00022840"/>
    </source>
</evidence>
<dbReference type="CDD" id="cd00082">
    <property type="entry name" value="HisKA"/>
    <property type="match status" value="1"/>
</dbReference>
<dbReference type="InterPro" id="IPR003018">
    <property type="entry name" value="GAF"/>
</dbReference>
<evidence type="ECO:0000256" key="8">
    <source>
        <dbReference type="ARBA" id="ARBA00022777"/>
    </source>
</evidence>